<evidence type="ECO:0000313" key="2">
    <source>
        <dbReference type="Proteomes" id="UP001153331"/>
    </source>
</evidence>
<protein>
    <submittedName>
        <fullName evidence="1">Uncharacterized protein</fullName>
    </submittedName>
</protein>
<sequence length="589" mass="67219">MRLLKIGNNDSISLTKDFVGDDEIPPYAILSHLWQEGQEVTFDDMTRGSGDGKAGWDKIRFCVREAGQDGLRYVWVDTCCINKTDTVELQDAINSMSRWYRDAAACYVFLSDVSTAKQRASNEECIRAWENAFRNSRWFTRGWTLQELIAPRVAKFFSREWEILGSKDTLQQLIQQATQIPVEAFLGCDLSSPYAPQTVYARYPSTLDQGGEYKGIITADACHFPSEYQVQTASTQRNQLTTNKLLPPDTMDLSFITVHDVTKNANVLYSSDSIYDVLGYTPTEVCNHSVWQFFHPEDLHLAKARYRRVVAHEKVAVLSYCRLKNCRGEWVDCECYFSIVYDILVCRTTVYRQNPQSKKRAIEAAMLRSFFALSPKDPRYQMMAHLSRKYSLRLEDQIHEPEPRAALFLNQFTRTLTIMYATSGIEQIVGVSNKELKGKSFYYCITIPCLTEAVRCMEIVRECDSFAYMRFMFRDPCQEDLDESSSSGSDDDDITKDRSNKKRSTEGGVRLSSQFSANGRQNNDELALNFCTDSGDSSTHSPSAKQEDIELEAFILRTTDGIVVCLRRARPILPGAMQLAEETHQYTVL</sequence>
<comment type="caution">
    <text evidence="1">The sequence shown here is derived from an EMBL/GenBank/DDBJ whole genome shotgun (WGS) entry which is preliminary data.</text>
</comment>
<dbReference type="Proteomes" id="UP001153331">
    <property type="component" value="Unassembled WGS sequence"/>
</dbReference>
<evidence type="ECO:0000313" key="1">
    <source>
        <dbReference type="EMBL" id="KAJ8111877.1"/>
    </source>
</evidence>
<gene>
    <name evidence="1" type="ORF">OPT61_g5624</name>
</gene>
<keyword evidence="2" id="KW-1185">Reference proteome</keyword>
<proteinExistence type="predicted"/>
<reference evidence="1" key="1">
    <citation type="submission" date="2022-11" db="EMBL/GenBank/DDBJ databases">
        <title>Genome Sequence of Boeremia exigua.</title>
        <authorList>
            <person name="Buettner E."/>
        </authorList>
    </citation>
    <scope>NUCLEOTIDE SEQUENCE</scope>
    <source>
        <strain evidence="1">CU02</strain>
    </source>
</reference>
<name>A0ACC2I9V1_9PLEO</name>
<organism evidence="1 2">
    <name type="scientific">Boeremia exigua</name>
    <dbReference type="NCBI Taxonomy" id="749465"/>
    <lineage>
        <taxon>Eukaryota</taxon>
        <taxon>Fungi</taxon>
        <taxon>Dikarya</taxon>
        <taxon>Ascomycota</taxon>
        <taxon>Pezizomycotina</taxon>
        <taxon>Dothideomycetes</taxon>
        <taxon>Pleosporomycetidae</taxon>
        <taxon>Pleosporales</taxon>
        <taxon>Pleosporineae</taxon>
        <taxon>Didymellaceae</taxon>
        <taxon>Boeremia</taxon>
    </lineage>
</organism>
<dbReference type="EMBL" id="JAPHNI010000368">
    <property type="protein sequence ID" value="KAJ8111877.1"/>
    <property type="molecule type" value="Genomic_DNA"/>
</dbReference>
<accession>A0ACC2I9V1</accession>